<dbReference type="HOGENOM" id="CLU_2422173_0_0_7"/>
<gene>
    <name evidence="1" type="ordered locus">Desti_2662</name>
</gene>
<proteinExistence type="predicted"/>
<dbReference type="AlphaFoldDB" id="I4C700"/>
<dbReference type="Proteomes" id="UP000006055">
    <property type="component" value="Chromosome"/>
</dbReference>
<reference evidence="2" key="1">
    <citation type="submission" date="2012-06" db="EMBL/GenBank/DDBJ databases">
        <title>Complete sequence of chromosome of Desulfomonile tiedjei DSM 6799.</title>
        <authorList>
            <person name="Lucas S."/>
            <person name="Copeland A."/>
            <person name="Lapidus A."/>
            <person name="Glavina del Rio T."/>
            <person name="Dalin E."/>
            <person name="Tice H."/>
            <person name="Bruce D."/>
            <person name="Goodwin L."/>
            <person name="Pitluck S."/>
            <person name="Peters L."/>
            <person name="Ovchinnikova G."/>
            <person name="Zeytun A."/>
            <person name="Lu M."/>
            <person name="Kyrpides N."/>
            <person name="Mavromatis K."/>
            <person name="Ivanova N."/>
            <person name="Brettin T."/>
            <person name="Detter J.C."/>
            <person name="Han C."/>
            <person name="Larimer F."/>
            <person name="Land M."/>
            <person name="Hauser L."/>
            <person name="Markowitz V."/>
            <person name="Cheng J.-F."/>
            <person name="Hugenholtz P."/>
            <person name="Woyke T."/>
            <person name="Wu D."/>
            <person name="Spring S."/>
            <person name="Schroeder M."/>
            <person name="Brambilla E."/>
            <person name="Klenk H.-P."/>
            <person name="Eisen J.A."/>
        </authorList>
    </citation>
    <scope>NUCLEOTIDE SEQUENCE [LARGE SCALE GENOMIC DNA]</scope>
    <source>
        <strain evidence="2">ATCC 49306 / DSM 6799 / DCB-1</strain>
    </source>
</reference>
<evidence type="ECO:0000313" key="1">
    <source>
        <dbReference type="EMBL" id="AFM25341.1"/>
    </source>
</evidence>
<keyword evidence="2" id="KW-1185">Reference proteome</keyword>
<sequence length="91" mass="10576">MENLSDYEAKVERLVREWDERIENLRDESSHAIDTHKKRIDEEISQLIMKREAVRRGLLRVGGSEDELCLTCKEPDETLGSVFTKEGNEKA</sequence>
<name>I4C700_DESTA</name>
<protein>
    <submittedName>
        <fullName evidence="1">Uncharacterized protein</fullName>
    </submittedName>
</protein>
<evidence type="ECO:0000313" key="2">
    <source>
        <dbReference type="Proteomes" id="UP000006055"/>
    </source>
</evidence>
<accession>I4C700</accession>
<organism evidence="1 2">
    <name type="scientific">Desulfomonile tiedjei (strain ATCC 49306 / DSM 6799 / DCB-1)</name>
    <dbReference type="NCBI Taxonomy" id="706587"/>
    <lineage>
        <taxon>Bacteria</taxon>
        <taxon>Pseudomonadati</taxon>
        <taxon>Thermodesulfobacteriota</taxon>
        <taxon>Desulfomonilia</taxon>
        <taxon>Desulfomonilales</taxon>
        <taxon>Desulfomonilaceae</taxon>
        <taxon>Desulfomonile</taxon>
    </lineage>
</organism>
<dbReference type="STRING" id="706587.Desti_2662"/>
<dbReference type="KEGG" id="dti:Desti_2662"/>
<dbReference type="RefSeq" id="WP_014810482.1">
    <property type="nucleotide sequence ID" value="NC_018025.1"/>
</dbReference>
<dbReference type="EMBL" id="CP003360">
    <property type="protein sequence ID" value="AFM25341.1"/>
    <property type="molecule type" value="Genomic_DNA"/>
</dbReference>